<accession>A0ABT9NSN9</accession>
<dbReference type="RefSeq" id="WP_068123972.1">
    <property type="nucleotide sequence ID" value="NZ_CCXJ01000678.1"/>
</dbReference>
<comment type="caution">
    <text evidence="3">The sequence shown here is derived from an EMBL/GenBank/DDBJ whole genome shotgun (WGS) entry which is preliminary data.</text>
</comment>
<reference evidence="3 4" key="1">
    <citation type="submission" date="2023-07" db="EMBL/GenBank/DDBJ databases">
        <title>Sequencing the genomes of 1000 actinobacteria strains.</title>
        <authorList>
            <person name="Klenk H.-P."/>
        </authorList>
    </citation>
    <scope>NUCLEOTIDE SEQUENCE [LARGE SCALE GENOMIC DNA]</scope>
    <source>
        <strain evidence="3 4">GD13</strain>
    </source>
</reference>
<dbReference type="Pfam" id="PF00582">
    <property type="entry name" value="Usp"/>
    <property type="match status" value="1"/>
</dbReference>
<dbReference type="SUPFAM" id="SSF52402">
    <property type="entry name" value="Adenine nucleotide alpha hydrolases-like"/>
    <property type="match status" value="1"/>
</dbReference>
<evidence type="ECO:0000313" key="3">
    <source>
        <dbReference type="EMBL" id="MDP9823437.1"/>
    </source>
</evidence>
<dbReference type="CDD" id="cd00293">
    <property type="entry name" value="USP-like"/>
    <property type="match status" value="1"/>
</dbReference>
<protein>
    <submittedName>
        <fullName evidence="3">Nucleotide-binding universal stress UspA family protein</fullName>
    </submittedName>
</protein>
<dbReference type="EMBL" id="JAUSQM010000001">
    <property type="protein sequence ID" value="MDP9823437.1"/>
    <property type="molecule type" value="Genomic_DNA"/>
</dbReference>
<evidence type="ECO:0000256" key="1">
    <source>
        <dbReference type="ARBA" id="ARBA00008791"/>
    </source>
</evidence>
<sequence length="131" mass="13949">MGSIVVGYVPKPEGRAALDQGVVEARLRDATVVVVLSRRSADDASAADEEKAEVETLLADTGVDFEVRRLASAFDPAEDLITVAAEKHAELIVIGLRRRSPVGKLVLGSNSQRVLLDAPCPVLAVKPEHQV</sequence>
<dbReference type="InterPro" id="IPR014729">
    <property type="entry name" value="Rossmann-like_a/b/a_fold"/>
</dbReference>
<evidence type="ECO:0000259" key="2">
    <source>
        <dbReference type="Pfam" id="PF00582"/>
    </source>
</evidence>
<dbReference type="Proteomes" id="UP001240447">
    <property type="component" value="Unassembled WGS sequence"/>
</dbReference>
<gene>
    <name evidence="3" type="ORF">J2S59_003246</name>
</gene>
<proteinExistence type="inferred from homology"/>
<dbReference type="InterPro" id="IPR006015">
    <property type="entry name" value="Universal_stress_UspA"/>
</dbReference>
<comment type="similarity">
    <text evidence="1">Belongs to the universal stress protein A family.</text>
</comment>
<dbReference type="Gene3D" id="3.40.50.620">
    <property type="entry name" value="HUPs"/>
    <property type="match status" value="1"/>
</dbReference>
<evidence type="ECO:0000313" key="4">
    <source>
        <dbReference type="Proteomes" id="UP001240447"/>
    </source>
</evidence>
<dbReference type="PRINTS" id="PR01438">
    <property type="entry name" value="UNVRSLSTRESS"/>
</dbReference>
<feature type="domain" description="UspA" evidence="2">
    <location>
        <begin position="3"/>
        <end position="126"/>
    </location>
</feature>
<name>A0ABT9NSN9_9ACTN</name>
<dbReference type="PANTHER" id="PTHR46268:SF6">
    <property type="entry name" value="UNIVERSAL STRESS PROTEIN UP12"/>
    <property type="match status" value="1"/>
</dbReference>
<keyword evidence="4" id="KW-1185">Reference proteome</keyword>
<organism evidence="3 4">
    <name type="scientific">Nocardioides massiliensis</name>
    <dbReference type="NCBI Taxonomy" id="1325935"/>
    <lineage>
        <taxon>Bacteria</taxon>
        <taxon>Bacillati</taxon>
        <taxon>Actinomycetota</taxon>
        <taxon>Actinomycetes</taxon>
        <taxon>Propionibacteriales</taxon>
        <taxon>Nocardioidaceae</taxon>
        <taxon>Nocardioides</taxon>
    </lineage>
</organism>
<dbReference type="PANTHER" id="PTHR46268">
    <property type="entry name" value="STRESS RESPONSE PROTEIN NHAX"/>
    <property type="match status" value="1"/>
</dbReference>
<dbReference type="InterPro" id="IPR006016">
    <property type="entry name" value="UspA"/>
</dbReference>